<proteinExistence type="inferred from homology"/>
<evidence type="ECO:0000256" key="4">
    <source>
        <dbReference type="ARBA" id="ARBA00023015"/>
    </source>
</evidence>
<evidence type="ECO:0008006" key="10">
    <source>
        <dbReference type="Google" id="ProtNLM"/>
    </source>
</evidence>
<evidence type="ECO:0000256" key="8">
    <source>
        <dbReference type="SAM" id="MobiDB-lite"/>
    </source>
</evidence>
<dbReference type="PANTHER" id="PTHR13476">
    <property type="entry name" value="CHROMATIN MODIFICATION-RELATED PROTEIN MEAF6"/>
    <property type="match status" value="1"/>
</dbReference>
<gene>
    <name evidence="9" type="ORF">ALAG00032_LOCUS7778</name>
</gene>
<evidence type="ECO:0000256" key="1">
    <source>
        <dbReference type="ARBA" id="ARBA00004123"/>
    </source>
</evidence>
<evidence type="ECO:0000256" key="5">
    <source>
        <dbReference type="ARBA" id="ARBA00023054"/>
    </source>
</evidence>
<keyword evidence="3" id="KW-0156">Chromatin regulator</keyword>
<dbReference type="Pfam" id="PF09340">
    <property type="entry name" value="NuA4"/>
    <property type="match status" value="1"/>
</dbReference>
<evidence type="ECO:0000313" key="9">
    <source>
        <dbReference type="EMBL" id="CAE0367030.1"/>
    </source>
</evidence>
<dbReference type="InterPro" id="IPR015418">
    <property type="entry name" value="Eaf6"/>
</dbReference>
<evidence type="ECO:0000256" key="2">
    <source>
        <dbReference type="ARBA" id="ARBA00010916"/>
    </source>
</evidence>
<dbReference type="AlphaFoldDB" id="A0A7S3NL07"/>
<keyword evidence="6" id="KW-0804">Transcription</keyword>
<keyword evidence="5" id="KW-0175">Coiled coil</keyword>
<organism evidence="9">
    <name type="scientific">Aureoumbra lagunensis</name>
    <dbReference type="NCBI Taxonomy" id="44058"/>
    <lineage>
        <taxon>Eukaryota</taxon>
        <taxon>Sar</taxon>
        <taxon>Stramenopiles</taxon>
        <taxon>Ochrophyta</taxon>
        <taxon>Pelagophyceae</taxon>
        <taxon>Pelagomonadales</taxon>
        <taxon>Aureoumbra</taxon>
    </lineage>
</organism>
<reference evidence="9" key="1">
    <citation type="submission" date="2021-01" db="EMBL/GenBank/DDBJ databases">
        <authorList>
            <person name="Corre E."/>
            <person name="Pelletier E."/>
            <person name="Niang G."/>
            <person name="Scheremetjew M."/>
            <person name="Finn R."/>
            <person name="Kale V."/>
            <person name="Holt S."/>
            <person name="Cochrane G."/>
            <person name="Meng A."/>
            <person name="Brown T."/>
            <person name="Cohen L."/>
        </authorList>
    </citation>
    <scope>NUCLEOTIDE SEQUENCE</scope>
    <source>
        <strain evidence="9">CCMP1510</strain>
    </source>
</reference>
<protein>
    <recommendedName>
        <fullName evidence="10">Chromatin modification-related protein MEAF6</fullName>
    </recommendedName>
</protein>
<evidence type="ECO:0000256" key="3">
    <source>
        <dbReference type="ARBA" id="ARBA00022853"/>
    </source>
</evidence>
<evidence type="ECO:0000256" key="6">
    <source>
        <dbReference type="ARBA" id="ARBA00023163"/>
    </source>
</evidence>
<dbReference type="GO" id="GO:0000123">
    <property type="term" value="C:histone acetyltransferase complex"/>
    <property type="evidence" value="ECO:0007669"/>
    <property type="project" value="InterPro"/>
</dbReference>
<comment type="subcellular location">
    <subcellularLocation>
        <location evidence="1">Nucleus</location>
    </subcellularLocation>
</comment>
<sequence length="162" mass="18408">MAATPGTLPAPLSNNGEVVGEMNLSPRSQERQLANKIEDECNQVLIAIQKNIYSREGEYLEKTPHGNVIKGWDGFLDTRTGSLQKRRFDDRDRLFSYSDWAFTEANPQMFQNSRDDDPDNWTIALRKRAFTVRQQNVQHLSAGGMKASGISDRGGYRKKRKS</sequence>
<dbReference type="GO" id="GO:0006325">
    <property type="term" value="P:chromatin organization"/>
    <property type="evidence" value="ECO:0007669"/>
    <property type="project" value="UniProtKB-KW"/>
</dbReference>
<name>A0A7S3NL07_9STRA</name>
<evidence type="ECO:0000256" key="7">
    <source>
        <dbReference type="ARBA" id="ARBA00023242"/>
    </source>
</evidence>
<feature type="region of interest" description="Disordered" evidence="8">
    <location>
        <begin position="140"/>
        <end position="162"/>
    </location>
</feature>
<comment type="similarity">
    <text evidence="2">Belongs to the EAF6 family.</text>
</comment>
<keyword evidence="4" id="KW-0805">Transcription regulation</keyword>
<dbReference type="GO" id="GO:0005634">
    <property type="term" value="C:nucleus"/>
    <property type="evidence" value="ECO:0007669"/>
    <property type="project" value="UniProtKB-SubCell"/>
</dbReference>
<accession>A0A7S3NL07</accession>
<dbReference type="EMBL" id="HBIJ01011356">
    <property type="protein sequence ID" value="CAE0367030.1"/>
    <property type="molecule type" value="Transcribed_RNA"/>
</dbReference>
<keyword evidence="7" id="KW-0539">Nucleus</keyword>